<dbReference type="KEGG" id="stax:MC45_02715"/>
<proteinExistence type="predicted"/>
<accession>A0A097ED32</accession>
<keyword evidence="3" id="KW-1185">Reference proteome</keyword>
<feature type="region of interest" description="Disordered" evidence="1">
    <location>
        <begin position="1"/>
        <end position="30"/>
    </location>
</feature>
<organism evidence="2 3">
    <name type="scientific">Sphingomonas taxi</name>
    <dbReference type="NCBI Taxonomy" id="1549858"/>
    <lineage>
        <taxon>Bacteria</taxon>
        <taxon>Pseudomonadati</taxon>
        <taxon>Pseudomonadota</taxon>
        <taxon>Alphaproteobacteria</taxon>
        <taxon>Sphingomonadales</taxon>
        <taxon>Sphingomonadaceae</taxon>
        <taxon>Sphingomonas</taxon>
    </lineage>
</organism>
<dbReference type="HOGENOM" id="CLU_2179104_0_0_5"/>
<sequence length="106" mass="11843">MSKSQSNGGAVEIDGATYDWHLQREPHQSDDEGWKGMIIALLQRDAKREAWVQFPPPKRLLKGLPRGRLQLDDATISRCVRAAMSAGWEPMSRGKPVVFEVDAQGN</sequence>
<evidence type="ECO:0000313" key="3">
    <source>
        <dbReference type="Proteomes" id="UP000033200"/>
    </source>
</evidence>
<feature type="compositionally biased region" description="Basic and acidic residues" evidence="1">
    <location>
        <begin position="21"/>
        <end position="30"/>
    </location>
</feature>
<name>A0A097ED32_9SPHN</name>
<gene>
    <name evidence="2" type="ORF">MC45_02715</name>
</gene>
<dbReference type="RefSeq" id="WP_038659187.1">
    <property type="nucleotide sequence ID" value="NZ_CP009571.1"/>
</dbReference>
<dbReference type="Proteomes" id="UP000033200">
    <property type="component" value="Chromosome"/>
</dbReference>
<dbReference type="eggNOG" id="ENOG5032Z6B">
    <property type="taxonomic scope" value="Bacteria"/>
</dbReference>
<dbReference type="AlphaFoldDB" id="A0A097ED32"/>
<dbReference type="EMBL" id="CP009571">
    <property type="protein sequence ID" value="AIT05489.1"/>
    <property type="molecule type" value="Genomic_DNA"/>
</dbReference>
<evidence type="ECO:0000313" key="2">
    <source>
        <dbReference type="EMBL" id="AIT05489.1"/>
    </source>
</evidence>
<reference evidence="2 3" key="1">
    <citation type="submission" date="2014-09" db="EMBL/GenBank/DDBJ databases">
        <title>Using Illumina technology Improving SMRT sequencing Genome Assembly by RASTools.</title>
        <authorList>
            <person name="Zhou Y."/>
            <person name="Ma T."/>
            <person name="Liu T."/>
        </authorList>
    </citation>
    <scope>NUCLEOTIDE SEQUENCE [LARGE SCALE GENOMIC DNA]</scope>
    <source>
        <strain evidence="2 3">ATCC 55669</strain>
    </source>
</reference>
<evidence type="ECO:0000256" key="1">
    <source>
        <dbReference type="SAM" id="MobiDB-lite"/>
    </source>
</evidence>
<dbReference type="STRING" id="1549858.MC45_02715"/>
<protein>
    <submittedName>
        <fullName evidence="2">Uncharacterized protein</fullName>
    </submittedName>
</protein>